<dbReference type="EMBL" id="PGOL01005326">
    <property type="protein sequence ID" value="PKI35439.1"/>
    <property type="molecule type" value="Genomic_DNA"/>
</dbReference>
<gene>
    <name evidence="1" type="ORF">CRG98_044168</name>
</gene>
<comment type="caution">
    <text evidence="1">The sequence shown here is derived from an EMBL/GenBank/DDBJ whole genome shotgun (WGS) entry which is preliminary data.</text>
</comment>
<evidence type="ECO:0000313" key="2">
    <source>
        <dbReference type="Proteomes" id="UP000233551"/>
    </source>
</evidence>
<dbReference type="Proteomes" id="UP000233551">
    <property type="component" value="Unassembled WGS sequence"/>
</dbReference>
<name>A0A2I0HUQ3_PUNGR</name>
<reference evidence="1 2" key="1">
    <citation type="submission" date="2017-11" db="EMBL/GenBank/DDBJ databases">
        <title>De-novo sequencing of pomegranate (Punica granatum L.) genome.</title>
        <authorList>
            <person name="Akparov Z."/>
            <person name="Amiraslanov A."/>
            <person name="Hajiyeva S."/>
            <person name="Abbasov M."/>
            <person name="Kaur K."/>
            <person name="Hamwieh A."/>
            <person name="Solovyev V."/>
            <person name="Salamov A."/>
            <person name="Braich B."/>
            <person name="Kosarev P."/>
            <person name="Mahmoud A."/>
            <person name="Hajiyev E."/>
            <person name="Babayeva S."/>
            <person name="Izzatullayeva V."/>
            <person name="Mammadov A."/>
            <person name="Mammadov A."/>
            <person name="Sharifova S."/>
            <person name="Ojaghi J."/>
            <person name="Eynullazada K."/>
            <person name="Bayramov B."/>
            <person name="Abdulazimova A."/>
            <person name="Shahmuradov I."/>
        </authorList>
    </citation>
    <scope>NUCLEOTIDE SEQUENCE [LARGE SCALE GENOMIC DNA]</scope>
    <source>
        <strain evidence="2">cv. AG2017</strain>
        <tissue evidence="1">Leaf</tissue>
    </source>
</reference>
<dbReference type="AlphaFoldDB" id="A0A2I0HUQ3"/>
<keyword evidence="2" id="KW-1185">Reference proteome</keyword>
<accession>A0A2I0HUQ3</accession>
<sequence length="269" mass="30825">MLARRERTHSVVLADVLSCAKRRVRSSDDAWLRGVREKLALPRKVHRSSGHGLPCRGRREKVAVSLPAKEWLCSKERVCLGRRVACILWRVGEVLIDWRALSRCEQKAELKRQSNCTPYPYFEPLSNLCSYYWSWDATHKISEKLRKEINKQANKASGNEPEPSKCPQWSHQTVCTRISSRRGTHARAYATWLGSVHLPGDARWTHVRRSRHYLFTTRGSRVDESPGSRGMDTPSMLRQWSCTEPKIPNSGVLLCVGLYPTCPFGTPTW</sequence>
<evidence type="ECO:0000313" key="1">
    <source>
        <dbReference type="EMBL" id="PKI35439.1"/>
    </source>
</evidence>
<proteinExistence type="predicted"/>
<organism evidence="1 2">
    <name type="scientific">Punica granatum</name>
    <name type="common">Pomegranate</name>
    <dbReference type="NCBI Taxonomy" id="22663"/>
    <lineage>
        <taxon>Eukaryota</taxon>
        <taxon>Viridiplantae</taxon>
        <taxon>Streptophyta</taxon>
        <taxon>Embryophyta</taxon>
        <taxon>Tracheophyta</taxon>
        <taxon>Spermatophyta</taxon>
        <taxon>Magnoliopsida</taxon>
        <taxon>eudicotyledons</taxon>
        <taxon>Gunneridae</taxon>
        <taxon>Pentapetalae</taxon>
        <taxon>rosids</taxon>
        <taxon>malvids</taxon>
        <taxon>Myrtales</taxon>
        <taxon>Lythraceae</taxon>
        <taxon>Punica</taxon>
    </lineage>
</organism>
<protein>
    <submittedName>
        <fullName evidence="1">Uncharacterized protein</fullName>
    </submittedName>
</protein>